<evidence type="ECO:0000256" key="6">
    <source>
        <dbReference type="ARBA" id="ARBA00023102"/>
    </source>
</evidence>
<dbReference type="RefSeq" id="WP_398283820.1">
    <property type="nucleotide sequence ID" value="NZ_JBITLV010000007.1"/>
</dbReference>
<comment type="catalytic activity">
    <reaction evidence="7 8">
        <text>L-histidinol phosphate + H2O = L-histidinol + phosphate</text>
        <dbReference type="Rhea" id="RHEA:14465"/>
        <dbReference type="ChEBI" id="CHEBI:15377"/>
        <dbReference type="ChEBI" id="CHEBI:43474"/>
        <dbReference type="ChEBI" id="CHEBI:57699"/>
        <dbReference type="ChEBI" id="CHEBI:57980"/>
        <dbReference type="EC" id="3.1.3.15"/>
    </reaction>
</comment>
<evidence type="ECO:0000256" key="2">
    <source>
        <dbReference type="ARBA" id="ARBA00009152"/>
    </source>
</evidence>
<evidence type="ECO:0000259" key="9">
    <source>
        <dbReference type="Pfam" id="PF02811"/>
    </source>
</evidence>
<dbReference type="InterPro" id="IPR016195">
    <property type="entry name" value="Pol/histidinol_Pase-like"/>
</dbReference>
<dbReference type="Proteomes" id="UP001612915">
    <property type="component" value="Unassembled WGS sequence"/>
</dbReference>
<keyword evidence="4 8" id="KW-0028">Amino-acid biosynthesis</keyword>
<evidence type="ECO:0000313" key="11">
    <source>
        <dbReference type="Proteomes" id="UP001612915"/>
    </source>
</evidence>
<evidence type="ECO:0000256" key="3">
    <source>
        <dbReference type="ARBA" id="ARBA00013085"/>
    </source>
</evidence>
<reference evidence="10 11" key="1">
    <citation type="submission" date="2024-10" db="EMBL/GenBank/DDBJ databases">
        <title>The Natural Products Discovery Center: Release of the First 8490 Sequenced Strains for Exploring Actinobacteria Biosynthetic Diversity.</title>
        <authorList>
            <person name="Kalkreuter E."/>
            <person name="Kautsar S.A."/>
            <person name="Yang D."/>
            <person name="Bader C.D."/>
            <person name="Teijaro C.N."/>
            <person name="Fluegel L."/>
            <person name="Davis C.M."/>
            <person name="Simpson J.R."/>
            <person name="Lauterbach L."/>
            <person name="Steele A.D."/>
            <person name="Gui C."/>
            <person name="Meng S."/>
            <person name="Li G."/>
            <person name="Viehrig K."/>
            <person name="Ye F."/>
            <person name="Su P."/>
            <person name="Kiefer A.F."/>
            <person name="Nichols A."/>
            <person name="Cepeda A.J."/>
            <person name="Yan W."/>
            <person name="Fan B."/>
            <person name="Jiang Y."/>
            <person name="Adhikari A."/>
            <person name="Zheng C.-J."/>
            <person name="Schuster L."/>
            <person name="Cowan T.M."/>
            <person name="Smanski M.J."/>
            <person name="Chevrette M.G."/>
            <person name="De Carvalho L.P.S."/>
            <person name="Shen B."/>
        </authorList>
    </citation>
    <scope>NUCLEOTIDE SEQUENCE [LARGE SCALE GENOMIC DNA]</scope>
    <source>
        <strain evidence="10 11">NPDC049639</strain>
    </source>
</reference>
<dbReference type="EMBL" id="JBITLV010000007">
    <property type="protein sequence ID" value="MFI7589275.1"/>
    <property type="molecule type" value="Genomic_DNA"/>
</dbReference>
<feature type="domain" description="PHP" evidence="9">
    <location>
        <begin position="5"/>
        <end position="216"/>
    </location>
</feature>
<evidence type="ECO:0000256" key="8">
    <source>
        <dbReference type="RuleBase" id="RU366003"/>
    </source>
</evidence>
<evidence type="ECO:0000256" key="7">
    <source>
        <dbReference type="ARBA" id="ARBA00049158"/>
    </source>
</evidence>
<comment type="caution">
    <text evidence="10">The sequence shown here is derived from an EMBL/GenBank/DDBJ whole genome shotgun (WGS) entry which is preliminary data.</text>
</comment>
<sequence>MLPPDNHVHTRWSWDTSNSSTMQLACERAASRGLPGLAFTEHVDFTAWGEGDGAREGLAAPDAVAVRPHVMPFDVEGYSAELERVRGMFPQLRIVSGIEAGEPHLFAGSVSRVLASGSFERVLGSLHSVSYEGRLVGADDRMFRALGAEGLMRKYFTEMLDLVSGSSVFGVLAHCDFPRRYWPERAGEYDESRFEEEYRAVFRALAASGRALEINTRSPLWSVDLVRWWREEGGRAVSFGSDAHQPYRVGALFDVAVDIVEAAGFKAGRDPLDFWYR</sequence>
<dbReference type="Gene3D" id="3.20.20.140">
    <property type="entry name" value="Metal-dependent hydrolases"/>
    <property type="match status" value="1"/>
</dbReference>
<name>A0ABW8ASA1_9ACTN</name>
<keyword evidence="6 8" id="KW-0368">Histidine biosynthesis</keyword>
<gene>
    <name evidence="10" type="ORF">ACIB24_19590</name>
</gene>
<dbReference type="Pfam" id="PF02811">
    <property type="entry name" value="PHP"/>
    <property type="match status" value="1"/>
</dbReference>
<evidence type="ECO:0000256" key="1">
    <source>
        <dbReference type="ARBA" id="ARBA00004970"/>
    </source>
</evidence>
<evidence type="ECO:0000256" key="4">
    <source>
        <dbReference type="ARBA" id="ARBA00022605"/>
    </source>
</evidence>
<protein>
    <recommendedName>
        <fullName evidence="3 8">Histidinol-phosphatase</fullName>
        <shortName evidence="8">HolPase</shortName>
        <ecNumber evidence="3 8">3.1.3.15</ecNumber>
    </recommendedName>
</protein>
<evidence type="ECO:0000313" key="10">
    <source>
        <dbReference type="EMBL" id="MFI7589275.1"/>
    </source>
</evidence>
<accession>A0ABW8ASA1</accession>
<dbReference type="EC" id="3.1.3.15" evidence="3 8"/>
<keyword evidence="11" id="KW-1185">Reference proteome</keyword>
<dbReference type="PANTHER" id="PTHR21039">
    <property type="entry name" value="HISTIDINOL PHOSPHATASE-RELATED"/>
    <property type="match status" value="1"/>
</dbReference>
<evidence type="ECO:0000256" key="5">
    <source>
        <dbReference type="ARBA" id="ARBA00022801"/>
    </source>
</evidence>
<dbReference type="InterPro" id="IPR004013">
    <property type="entry name" value="PHP_dom"/>
</dbReference>
<proteinExistence type="inferred from homology"/>
<keyword evidence="5 8" id="KW-0378">Hydrolase</keyword>
<comment type="pathway">
    <text evidence="1 8">Amino-acid biosynthesis; L-histidine biosynthesis; L-histidine from 5-phospho-alpha-D-ribose 1-diphosphate: step 8/9.</text>
</comment>
<dbReference type="PANTHER" id="PTHR21039:SF0">
    <property type="entry name" value="HISTIDINOL-PHOSPHATASE"/>
    <property type="match status" value="1"/>
</dbReference>
<dbReference type="SUPFAM" id="SSF89550">
    <property type="entry name" value="PHP domain-like"/>
    <property type="match status" value="1"/>
</dbReference>
<organism evidence="10 11">
    <name type="scientific">Spongisporangium articulatum</name>
    <dbReference type="NCBI Taxonomy" id="3362603"/>
    <lineage>
        <taxon>Bacteria</taxon>
        <taxon>Bacillati</taxon>
        <taxon>Actinomycetota</taxon>
        <taxon>Actinomycetes</taxon>
        <taxon>Kineosporiales</taxon>
        <taxon>Kineosporiaceae</taxon>
        <taxon>Spongisporangium</taxon>
    </lineage>
</organism>
<comment type="similarity">
    <text evidence="2 8">Belongs to the PHP hydrolase family. HisK subfamily.</text>
</comment>
<dbReference type="InterPro" id="IPR010140">
    <property type="entry name" value="Histidinol_P_phosphatase_HisJ"/>
</dbReference>